<dbReference type="PANTHER" id="PTHR33336">
    <property type="entry name" value="QUINOL MONOOXYGENASE YGIN-RELATED"/>
    <property type="match status" value="1"/>
</dbReference>
<dbReference type="SUPFAM" id="SSF54909">
    <property type="entry name" value="Dimeric alpha+beta barrel"/>
    <property type="match status" value="1"/>
</dbReference>
<dbReference type="OrthoDB" id="287932at2"/>
<dbReference type="PROSITE" id="PS51725">
    <property type="entry name" value="ABM"/>
    <property type="match status" value="1"/>
</dbReference>
<evidence type="ECO:0000313" key="3">
    <source>
        <dbReference type="Proteomes" id="UP000192790"/>
    </source>
</evidence>
<dbReference type="EMBL" id="FWXW01000001">
    <property type="protein sequence ID" value="SMC36279.1"/>
    <property type="molecule type" value="Genomic_DNA"/>
</dbReference>
<sequence length="95" mass="10839">MITVVAKIFVKEGKAEEYKAVAKKLEAVTNSSEPECISYRLYVDSRNPGQFAFIEEWESKESLKKHAASAHYQEASAKFSELVERSEMTIYNRAD</sequence>
<dbReference type="Gene3D" id="3.30.70.100">
    <property type="match status" value="1"/>
</dbReference>
<evidence type="ECO:0000313" key="2">
    <source>
        <dbReference type="EMBL" id="SMC36279.1"/>
    </source>
</evidence>
<dbReference type="Proteomes" id="UP000192790">
    <property type="component" value="Unassembled WGS sequence"/>
</dbReference>
<dbReference type="RefSeq" id="WP_084233111.1">
    <property type="nucleotide sequence ID" value="NZ_FWXW01000001.1"/>
</dbReference>
<name>A0A1W1YJC8_9FIRM</name>
<keyword evidence="2" id="KW-0560">Oxidoreductase</keyword>
<keyword evidence="3" id="KW-1185">Reference proteome</keyword>
<proteinExistence type="predicted"/>
<dbReference type="STRING" id="1122930.SAMN02745168_0469"/>
<dbReference type="InterPro" id="IPR050744">
    <property type="entry name" value="AI-2_Isomerase_LsrG"/>
</dbReference>
<feature type="domain" description="ABM" evidence="1">
    <location>
        <begin position="2"/>
        <end position="91"/>
    </location>
</feature>
<protein>
    <submittedName>
        <fullName evidence="2">Quinol monooxygenase YgiN</fullName>
    </submittedName>
</protein>
<evidence type="ECO:0000259" key="1">
    <source>
        <dbReference type="PROSITE" id="PS51725"/>
    </source>
</evidence>
<dbReference type="GO" id="GO:0004497">
    <property type="term" value="F:monooxygenase activity"/>
    <property type="evidence" value="ECO:0007669"/>
    <property type="project" value="UniProtKB-KW"/>
</dbReference>
<organism evidence="2 3">
    <name type="scientific">Papillibacter cinnamivorans DSM 12816</name>
    <dbReference type="NCBI Taxonomy" id="1122930"/>
    <lineage>
        <taxon>Bacteria</taxon>
        <taxon>Bacillati</taxon>
        <taxon>Bacillota</taxon>
        <taxon>Clostridia</taxon>
        <taxon>Eubacteriales</taxon>
        <taxon>Oscillospiraceae</taxon>
        <taxon>Papillibacter</taxon>
    </lineage>
</organism>
<reference evidence="2 3" key="1">
    <citation type="submission" date="2017-04" db="EMBL/GenBank/DDBJ databases">
        <authorList>
            <person name="Afonso C.L."/>
            <person name="Miller P.J."/>
            <person name="Scott M.A."/>
            <person name="Spackman E."/>
            <person name="Goraichik I."/>
            <person name="Dimitrov K.M."/>
            <person name="Suarez D.L."/>
            <person name="Swayne D.E."/>
        </authorList>
    </citation>
    <scope>NUCLEOTIDE SEQUENCE [LARGE SCALE GENOMIC DNA]</scope>
    <source>
        <strain evidence="2 3">DSM 12816</strain>
    </source>
</reference>
<dbReference type="AlphaFoldDB" id="A0A1W1YJC8"/>
<gene>
    <name evidence="2" type="ORF">SAMN02745168_0469</name>
</gene>
<dbReference type="PANTHER" id="PTHR33336:SF15">
    <property type="entry name" value="ABM DOMAIN-CONTAINING PROTEIN"/>
    <property type="match status" value="1"/>
</dbReference>
<dbReference type="Pfam" id="PF03992">
    <property type="entry name" value="ABM"/>
    <property type="match status" value="1"/>
</dbReference>
<keyword evidence="2" id="KW-0503">Monooxygenase</keyword>
<accession>A0A1W1YJC8</accession>
<dbReference type="InterPro" id="IPR011008">
    <property type="entry name" value="Dimeric_a/b-barrel"/>
</dbReference>
<dbReference type="InterPro" id="IPR007138">
    <property type="entry name" value="ABM_dom"/>
</dbReference>